<dbReference type="AlphaFoldDB" id="A0A068V5I5"/>
<organism evidence="3 4">
    <name type="scientific">Coffea canephora</name>
    <name type="common">Robusta coffee</name>
    <dbReference type="NCBI Taxonomy" id="49390"/>
    <lineage>
        <taxon>Eukaryota</taxon>
        <taxon>Viridiplantae</taxon>
        <taxon>Streptophyta</taxon>
        <taxon>Embryophyta</taxon>
        <taxon>Tracheophyta</taxon>
        <taxon>Spermatophyta</taxon>
        <taxon>Magnoliopsida</taxon>
        <taxon>eudicotyledons</taxon>
        <taxon>Gunneridae</taxon>
        <taxon>Pentapetalae</taxon>
        <taxon>asterids</taxon>
        <taxon>lamiids</taxon>
        <taxon>Gentianales</taxon>
        <taxon>Rubiaceae</taxon>
        <taxon>Ixoroideae</taxon>
        <taxon>Gardenieae complex</taxon>
        <taxon>Bertiereae - Coffeeae clade</taxon>
        <taxon>Coffeeae</taxon>
        <taxon>Coffea</taxon>
    </lineage>
</organism>
<evidence type="ECO:0000259" key="2">
    <source>
        <dbReference type="Pfam" id="PF25042"/>
    </source>
</evidence>
<feature type="region of interest" description="Disordered" evidence="1">
    <location>
        <begin position="152"/>
        <end position="180"/>
    </location>
</feature>
<evidence type="ECO:0000313" key="3">
    <source>
        <dbReference type="EMBL" id="CDP15926.1"/>
    </source>
</evidence>
<feature type="region of interest" description="Disordered" evidence="1">
    <location>
        <begin position="1"/>
        <end position="21"/>
    </location>
</feature>
<feature type="domain" description="DUF7787" evidence="2">
    <location>
        <begin position="20"/>
        <end position="77"/>
    </location>
</feature>
<keyword evidence="4" id="KW-1185">Reference proteome</keyword>
<dbReference type="OrthoDB" id="692230at2759"/>
<dbReference type="InterPro" id="IPR056689">
    <property type="entry name" value="DUF7787"/>
</dbReference>
<feature type="compositionally biased region" description="Basic residues" evidence="1">
    <location>
        <begin position="157"/>
        <end position="166"/>
    </location>
</feature>
<protein>
    <recommendedName>
        <fullName evidence="2">DUF7787 domain-containing protein</fullName>
    </recommendedName>
</protein>
<accession>A0A068V5I5</accession>
<dbReference type="EMBL" id="HG739196">
    <property type="protein sequence ID" value="CDP15926.1"/>
    <property type="molecule type" value="Genomic_DNA"/>
</dbReference>
<evidence type="ECO:0000313" key="4">
    <source>
        <dbReference type="Proteomes" id="UP000295252"/>
    </source>
</evidence>
<gene>
    <name evidence="3" type="ORF">GSCOC_T00016845001</name>
</gene>
<dbReference type="Proteomes" id="UP000295252">
    <property type="component" value="Chromosome VII"/>
</dbReference>
<sequence length="249" mass="26612">MQSVVKMAEGDGGGRRGRPKQQKLTMEQYLDFIHSHKQLDLTVHHLNQIIDMHGFNRICGPQKSLLVELVKSLELMDPSRSTLQDHGVSSDAFLSLDDVIKDLNELKWQECCVTSLQTLNSANLHHQRDGGSLNNDGQGSISAIGTSIVSTASEKPKKTRRKRRKVAQIDGGEDSVSGGLNVGGSETATCSPNCRGPRKKRTVKYVNLSGNGDGGVVNFGVGVAASVASAGEVQVQPSASPSPILVVDS</sequence>
<reference evidence="4" key="1">
    <citation type="journal article" date="2014" name="Science">
        <title>The coffee genome provides insight into the convergent evolution of caffeine biosynthesis.</title>
        <authorList>
            <person name="Denoeud F."/>
            <person name="Carretero-Paulet L."/>
            <person name="Dereeper A."/>
            <person name="Droc G."/>
            <person name="Guyot R."/>
            <person name="Pietrella M."/>
            <person name="Zheng C."/>
            <person name="Alberti A."/>
            <person name="Anthony F."/>
            <person name="Aprea G."/>
            <person name="Aury J.M."/>
            <person name="Bento P."/>
            <person name="Bernard M."/>
            <person name="Bocs S."/>
            <person name="Campa C."/>
            <person name="Cenci A."/>
            <person name="Combes M.C."/>
            <person name="Crouzillat D."/>
            <person name="Da Silva C."/>
            <person name="Daddiego L."/>
            <person name="De Bellis F."/>
            <person name="Dussert S."/>
            <person name="Garsmeur O."/>
            <person name="Gayraud T."/>
            <person name="Guignon V."/>
            <person name="Jahn K."/>
            <person name="Jamilloux V."/>
            <person name="Joet T."/>
            <person name="Labadie K."/>
            <person name="Lan T."/>
            <person name="Leclercq J."/>
            <person name="Lepelley M."/>
            <person name="Leroy T."/>
            <person name="Li L.T."/>
            <person name="Librado P."/>
            <person name="Lopez L."/>
            <person name="Munoz A."/>
            <person name="Noel B."/>
            <person name="Pallavicini A."/>
            <person name="Perrotta G."/>
            <person name="Poncet V."/>
            <person name="Pot D."/>
            <person name="Priyono X."/>
            <person name="Rigoreau M."/>
            <person name="Rouard M."/>
            <person name="Rozas J."/>
            <person name="Tranchant-Dubreuil C."/>
            <person name="VanBuren R."/>
            <person name="Zhang Q."/>
            <person name="Andrade A.C."/>
            <person name="Argout X."/>
            <person name="Bertrand B."/>
            <person name="de Kochko A."/>
            <person name="Graziosi G."/>
            <person name="Henry R.J."/>
            <person name="Jayarama X."/>
            <person name="Ming R."/>
            <person name="Nagai C."/>
            <person name="Rounsley S."/>
            <person name="Sankoff D."/>
            <person name="Giuliano G."/>
            <person name="Albert V.A."/>
            <person name="Wincker P."/>
            <person name="Lashermes P."/>
        </authorList>
    </citation>
    <scope>NUCLEOTIDE SEQUENCE [LARGE SCALE GENOMIC DNA]</scope>
    <source>
        <strain evidence="4">cv. DH200-94</strain>
    </source>
</reference>
<name>A0A068V5I5_COFCA</name>
<dbReference type="Gramene" id="CDP15926">
    <property type="protein sequence ID" value="CDP15926"/>
    <property type="gene ID" value="GSCOC_T00016845001"/>
</dbReference>
<dbReference type="Pfam" id="PF25042">
    <property type="entry name" value="DUF7787"/>
    <property type="match status" value="1"/>
</dbReference>
<dbReference type="STRING" id="49390.A0A068V5I5"/>
<evidence type="ECO:0000256" key="1">
    <source>
        <dbReference type="SAM" id="MobiDB-lite"/>
    </source>
</evidence>
<proteinExistence type="predicted"/>
<dbReference type="PANTHER" id="PTHR35096:SF8">
    <property type="entry name" value="OS03G0308600 PROTEIN"/>
    <property type="match status" value="1"/>
</dbReference>
<dbReference type="PANTHER" id="PTHR35096">
    <property type="entry name" value="BNAA08G28570D PROTEIN"/>
    <property type="match status" value="1"/>
</dbReference>
<dbReference type="OMA" id="THPAKES"/>
<dbReference type="InParanoid" id="A0A068V5I5"/>